<name>A0A3R6FMZ0_9BACT</name>
<evidence type="ECO:0000313" key="2">
    <source>
        <dbReference type="EMBL" id="RHC83024.1"/>
    </source>
</evidence>
<organism evidence="2 3">
    <name type="scientific">Parabacteroides merdae</name>
    <dbReference type="NCBI Taxonomy" id="46503"/>
    <lineage>
        <taxon>Bacteria</taxon>
        <taxon>Pseudomonadati</taxon>
        <taxon>Bacteroidota</taxon>
        <taxon>Bacteroidia</taxon>
        <taxon>Bacteroidales</taxon>
        <taxon>Tannerellaceae</taxon>
        <taxon>Parabacteroides</taxon>
    </lineage>
</organism>
<evidence type="ECO:0000313" key="3">
    <source>
        <dbReference type="Proteomes" id="UP000286260"/>
    </source>
</evidence>
<dbReference type="RefSeq" id="WP_122204668.1">
    <property type="nucleotide sequence ID" value="NZ_QSII01000019.1"/>
</dbReference>
<sequence length="74" mass="8345">MDEQLLIDGCKRGEALARKELYELYAPAMMSVCVPVNLVINLWDNPDWNVYVSGGGQHDRERSALRVLKINGIV</sequence>
<keyword evidence="1" id="KW-1133">Transmembrane helix</keyword>
<keyword evidence="1" id="KW-0812">Transmembrane</keyword>
<dbReference type="EMBL" id="QSII01000019">
    <property type="protein sequence ID" value="RHC83024.1"/>
    <property type="molecule type" value="Genomic_DNA"/>
</dbReference>
<proteinExistence type="predicted"/>
<evidence type="ECO:0000256" key="1">
    <source>
        <dbReference type="SAM" id="Phobius"/>
    </source>
</evidence>
<dbReference type="AlphaFoldDB" id="A0A3R6FMZ0"/>
<keyword evidence="1" id="KW-0472">Membrane</keyword>
<feature type="transmembrane region" description="Helical" evidence="1">
    <location>
        <begin position="21"/>
        <end position="43"/>
    </location>
</feature>
<accession>A0A3R6FMZ0</accession>
<dbReference type="Proteomes" id="UP000286260">
    <property type="component" value="Unassembled WGS sequence"/>
</dbReference>
<reference evidence="2 3" key="1">
    <citation type="submission" date="2018-08" db="EMBL/GenBank/DDBJ databases">
        <title>A genome reference for cultivated species of the human gut microbiota.</title>
        <authorList>
            <person name="Zou Y."/>
            <person name="Xue W."/>
            <person name="Luo G."/>
        </authorList>
    </citation>
    <scope>NUCLEOTIDE SEQUENCE [LARGE SCALE GENOMIC DNA]</scope>
    <source>
        <strain evidence="2 3">AM34-17</strain>
    </source>
</reference>
<protein>
    <submittedName>
        <fullName evidence="2">Uncharacterized protein</fullName>
    </submittedName>
</protein>
<gene>
    <name evidence="2" type="ORF">DW828_13410</name>
</gene>
<comment type="caution">
    <text evidence="2">The sequence shown here is derived from an EMBL/GenBank/DDBJ whole genome shotgun (WGS) entry which is preliminary data.</text>
</comment>